<sequence length="133" mass="14945">MKSPGKGKITGRFDADCLATREILTRIGDKWSVLLIVILGEGPQRFSELKRAIEGISQRMLTLTLRGLERDGMVKRTVTPTNPPRVDYDLTPFGHTLLAPVAELALWAQRHRPEVQQARDAFDRAEKKTVGRP</sequence>
<dbReference type="Proteomes" id="UP000011682">
    <property type="component" value="Unassembled WGS sequence"/>
</dbReference>
<evidence type="ECO:0000256" key="1">
    <source>
        <dbReference type="ARBA" id="ARBA00023015"/>
    </source>
</evidence>
<dbReference type="InterPro" id="IPR036388">
    <property type="entry name" value="WH-like_DNA-bd_sf"/>
</dbReference>
<dbReference type="SUPFAM" id="SSF46785">
    <property type="entry name" value="Winged helix' DNA-binding domain"/>
    <property type="match status" value="1"/>
</dbReference>
<dbReference type="Gene3D" id="1.10.10.10">
    <property type="entry name" value="Winged helix-like DNA-binding domain superfamily/Winged helix DNA-binding domain"/>
    <property type="match status" value="1"/>
</dbReference>
<name>S9QQ78_CYSF2</name>
<dbReference type="PROSITE" id="PS51118">
    <property type="entry name" value="HTH_HXLR"/>
    <property type="match status" value="1"/>
</dbReference>
<accession>S9QQ78</accession>
<evidence type="ECO:0000313" key="6">
    <source>
        <dbReference type="Proteomes" id="UP000011682"/>
    </source>
</evidence>
<organism evidence="5 6">
    <name type="scientific">Cystobacter fuscus (strain ATCC 25194 / DSM 2262 / NBRC 100088 / M29)</name>
    <dbReference type="NCBI Taxonomy" id="1242864"/>
    <lineage>
        <taxon>Bacteria</taxon>
        <taxon>Pseudomonadati</taxon>
        <taxon>Myxococcota</taxon>
        <taxon>Myxococcia</taxon>
        <taxon>Myxococcales</taxon>
        <taxon>Cystobacterineae</taxon>
        <taxon>Archangiaceae</taxon>
        <taxon>Cystobacter</taxon>
    </lineage>
</organism>
<evidence type="ECO:0000313" key="5">
    <source>
        <dbReference type="EMBL" id="EPX58753.1"/>
    </source>
</evidence>
<feature type="domain" description="HTH hxlR-type" evidence="4">
    <location>
        <begin position="17"/>
        <end position="116"/>
    </location>
</feature>
<reference evidence="5" key="1">
    <citation type="submission" date="2013-05" db="EMBL/GenBank/DDBJ databases">
        <title>Genome assembly of Cystobacter fuscus DSM 2262.</title>
        <authorList>
            <person name="Sharma G."/>
            <person name="Khatri I."/>
            <person name="Kaur C."/>
            <person name="Mayilraj S."/>
            <person name="Subramanian S."/>
        </authorList>
    </citation>
    <scope>NUCLEOTIDE SEQUENCE [LARGE SCALE GENOMIC DNA]</scope>
    <source>
        <strain evidence="5">DSM 2262</strain>
    </source>
</reference>
<dbReference type="InterPro" id="IPR002577">
    <property type="entry name" value="HTH_HxlR"/>
</dbReference>
<keyword evidence="1" id="KW-0805">Transcription regulation</keyword>
<comment type="caution">
    <text evidence="5">The sequence shown here is derived from an EMBL/GenBank/DDBJ whole genome shotgun (WGS) entry which is preliminary data.</text>
</comment>
<gene>
    <name evidence="5" type="ORF">D187_003714</name>
</gene>
<dbReference type="RefSeq" id="WP_002632420.1">
    <property type="nucleotide sequence ID" value="NZ_ANAH02000022.1"/>
</dbReference>
<dbReference type="AlphaFoldDB" id="S9QQ78"/>
<evidence type="ECO:0000256" key="3">
    <source>
        <dbReference type="ARBA" id="ARBA00023163"/>
    </source>
</evidence>
<dbReference type="eggNOG" id="COG1733">
    <property type="taxonomic scope" value="Bacteria"/>
</dbReference>
<evidence type="ECO:0000259" key="4">
    <source>
        <dbReference type="PROSITE" id="PS51118"/>
    </source>
</evidence>
<dbReference type="GO" id="GO:0003677">
    <property type="term" value="F:DNA binding"/>
    <property type="evidence" value="ECO:0007669"/>
    <property type="project" value="UniProtKB-KW"/>
</dbReference>
<protein>
    <submittedName>
        <fullName evidence="5">Redox-sensing transcriptional regulator QorR</fullName>
    </submittedName>
</protein>
<keyword evidence="3" id="KW-0804">Transcription</keyword>
<keyword evidence="2" id="KW-0238">DNA-binding</keyword>
<evidence type="ECO:0000256" key="2">
    <source>
        <dbReference type="ARBA" id="ARBA00023125"/>
    </source>
</evidence>
<dbReference type="Pfam" id="PF01638">
    <property type="entry name" value="HxlR"/>
    <property type="match status" value="1"/>
</dbReference>
<dbReference type="PANTHER" id="PTHR33204">
    <property type="entry name" value="TRANSCRIPTIONAL REGULATOR, MARR FAMILY"/>
    <property type="match status" value="1"/>
</dbReference>
<keyword evidence="6" id="KW-1185">Reference proteome</keyword>
<dbReference type="PANTHER" id="PTHR33204:SF39">
    <property type="entry name" value="TRANSCRIPTIONAL REGULATORY PROTEIN"/>
    <property type="match status" value="1"/>
</dbReference>
<proteinExistence type="predicted"/>
<dbReference type="EMBL" id="ANAH02000022">
    <property type="protein sequence ID" value="EPX58753.1"/>
    <property type="molecule type" value="Genomic_DNA"/>
</dbReference>
<dbReference type="InterPro" id="IPR036390">
    <property type="entry name" value="WH_DNA-bd_sf"/>
</dbReference>